<dbReference type="PhylomeDB" id="B3MHI8"/>
<dbReference type="CDD" id="cd00190">
    <property type="entry name" value="Tryp_SPc"/>
    <property type="match status" value="1"/>
</dbReference>
<dbReference type="GeneID" id="6493999"/>
<evidence type="ECO:0000256" key="1">
    <source>
        <dbReference type="ARBA" id="ARBA00023157"/>
    </source>
</evidence>
<reference evidence="5 6" key="1">
    <citation type="journal article" date="2007" name="Nature">
        <title>Evolution of genes and genomes on the Drosophila phylogeny.</title>
        <authorList>
            <consortium name="Drosophila 12 Genomes Consortium"/>
            <person name="Clark A.G."/>
            <person name="Eisen M.B."/>
            <person name="Smith D.R."/>
            <person name="Bergman C.M."/>
            <person name="Oliver B."/>
            <person name="Markow T.A."/>
            <person name="Kaufman T.C."/>
            <person name="Kellis M."/>
            <person name="Gelbart W."/>
            <person name="Iyer V.N."/>
            <person name="Pollard D.A."/>
            <person name="Sackton T.B."/>
            <person name="Larracuente A.M."/>
            <person name="Singh N.D."/>
            <person name="Abad J.P."/>
            <person name="Abt D.N."/>
            <person name="Adryan B."/>
            <person name="Aguade M."/>
            <person name="Akashi H."/>
            <person name="Anderson W.W."/>
            <person name="Aquadro C.F."/>
            <person name="Ardell D.H."/>
            <person name="Arguello R."/>
            <person name="Artieri C.G."/>
            <person name="Barbash D.A."/>
            <person name="Barker D."/>
            <person name="Barsanti P."/>
            <person name="Batterham P."/>
            <person name="Batzoglou S."/>
            <person name="Begun D."/>
            <person name="Bhutkar A."/>
            <person name="Blanco E."/>
            <person name="Bosak S.A."/>
            <person name="Bradley R.K."/>
            <person name="Brand A.D."/>
            <person name="Brent M.R."/>
            <person name="Brooks A.N."/>
            <person name="Brown R.H."/>
            <person name="Butlin R.K."/>
            <person name="Caggese C."/>
            <person name="Calvi B.R."/>
            <person name="Bernardo de Carvalho A."/>
            <person name="Caspi A."/>
            <person name="Castrezana S."/>
            <person name="Celniker S.E."/>
            <person name="Chang J.L."/>
            <person name="Chapple C."/>
            <person name="Chatterji S."/>
            <person name="Chinwalla A."/>
            <person name="Civetta A."/>
            <person name="Clifton S.W."/>
            <person name="Comeron J.M."/>
            <person name="Costello J.C."/>
            <person name="Coyne J.A."/>
            <person name="Daub J."/>
            <person name="David R.G."/>
            <person name="Delcher A.L."/>
            <person name="Delehaunty K."/>
            <person name="Do C.B."/>
            <person name="Ebling H."/>
            <person name="Edwards K."/>
            <person name="Eickbush T."/>
            <person name="Evans J.D."/>
            <person name="Filipski A."/>
            <person name="Findeiss S."/>
            <person name="Freyhult E."/>
            <person name="Fulton L."/>
            <person name="Fulton R."/>
            <person name="Garcia A.C."/>
            <person name="Gardiner A."/>
            <person name="Garfield D.A."/>
            <person name="Garvin B.E."/>
            <person name="Gibson G."/>
            <person name="Gilbert D."/>
            <person name="Gnerre S."/>
            <person name="Godfrey J."/>
            <person name="Good R."/>
            <person name="Gotea V."/>
            <person name="Gravely B."/>
            <person name="Greenberg A.J."/>
            <person name="Griffiths-Jones S."/>
            <person name="Gross S."/>
            <person name="Guigo R."/>
            <person name="Gustafson E.A."/>
            <person name="Haerty W."/>
            <person name="Hahn M.W."/>
            <person name="Halligan D.L."/>
            <person name="Halpern A.L."/>
            <person name="Halter G.M."/>
            <person name="Han M.V."/>
            <person name="Heger A."/>
            <person name="Hillier L."/>
            <person name="Hinrichs A.S."/>
            <person name="Holmes I."/>
            <person name="Hoskins R.A."/>
            <person name="Hubisz M.J."/>
            <person name="Hultmark D."/>
            <person name="Huntley M.A."/>
            <person name="Jaffe D.B."/>
            <person name="Jagadeeshan S."/>
            <person name="Jeck W.R."/>
            <person name="Johnson J."/>
            <person name="Jones C.D."/>
            <person name="Jordan W.C."/>
            <person name="Karpen G.H."/>
            <person name="Kataoka E."/>
            <person name="Keightley P.D."/>
            <person name="Kheradpour P."/>
            <person name="Kirkness E.F."/>
            <person name="Koerich L.B."/>
            <person name="Kristiansen K."/>
            <person name="Kudrna D."/>
            <person name="Kulathinal R.J."/>
            <person name="Kumar S."/>
            <person name="Kwok R."/>
            <person name="Lander E."/>
            <person name="Langley C.H."/>
            <person name="Lapoint R."/>
            <person name="Lazzaro B.P."/>
            <person name="Lee S.J."/>
            <person name="Levesque L."/>
            <person name="Li R."/>
            <person name="Lin C.F."/>
            <person name="Lin M.F."/>
            <person name="Lindblad-Toh K."/>
            <person name="Llopart A."/>
            <person name="Long M."/>
            <person name="Low L."/>
            <person name="Lozovsky E."/>
            <person name="Lu J."/>
            <person name="Luo M."/>
            <person name="Machado C.A."/>
            <person name="Makalowski W."/>
            <person name="Marzo M."/>
            <person name="Matsuda M."/>
            <person name="Matzkin L."/>
            <person name="McAllister B."/>
            <person name="McBride C.S."/>
            <person name="McKernan B."/>
            <person name="McKernan K."/>
            <person name="Mendez-Lago M."/>
            <person name="Minx P."/>
            <person name="Mollenhauer M.U."/>
            <person name="Montooth K."/>
            <person name="Mount S.M."/>
            <person name="Mu X."/>
            <person name="Myers E."/>
            <person name="Negre B."/>
            <person name="Newfeld S."/>
            <person name="Nielsen R."/>
            <person name="Noor M.A."/>
            <person name="O'Grady P."/>
            <person name="Pachter L."/>
            <person name="Papaceit M."/>
            <person name="Parisi M.J."/>
            <person name="Parisi M."/>
            <person name="Parts L."/>
            <person name="Pedersen J.S."/>
            <person name="Pesole G."/>
            <person name="Phillippy A.M."/>
            <person name="Ponting C.P."/>
            <person name="Pop M."/>
            <person name="Porcelli D."/>
            <person name="Powell J.R."/>
            <person name="Prohaska S."/>
            <person name="Pruitt K."/>
            <person name="Puig M."/>
            <person name="Quesneville H."/>
            <person name="Ram K.R."/>
            <person name="Rand D."/>
            <person name="Rasmussen M.D."/>
            <person name="Reed L.K."/>
            <person name="Reenan R."/>
            <person name="Reily A."/>
            <person name="Remington K.A."/>
            <person name="Rieger T.T."/>
            <person name="Ritchie M.G."/>
            <person name="Robin C."/>
            <person name="Rogers Y.H."/>
            <person name="Rohde C."/>
            <person name="Rozas J."/>
            <person name="Rubenfield M.J."/>
            <person name="Ruiz A."/>
            <person name="Russo S."/>
            <person name="Salzberg S.L."/>
            <person name="Sanchez-Gracia A."/>
            <person name="Saranga D.J."/>
            <person name="Sato H."/>
            <person name="Schaeffer S.W."/>
            <person name="Schatz M.C."/>
            <person name="Schlenke T."/>
            <person name="Schwartz R."/>
            <person name="Segarra C."/>
            <person name="Singh R.S."/>
            <person name="Sirot L."/>
            <person name="Sirota M."/>
            <person name="Sisneros N.B."/>
            <person name="Smith C.D."/>
            <person name="Smith T.F."/>
            <person name="Spieth J."/>
            <person name="Stage D.E."/>
            <person name="Stark A."/>
            <person name="Stephan W."/>
            <person name="Strausberg R.L."/>
            <person name="Strempel S."/>
            <person name="Sturgill D."/>
            <person name="Sutton G."/>
            <person name="Sutton G.G."/>
            <person name="Tao W."/>
            <person name="Teichmann S."/>
            <person name="Tobari Y.N."/>
            <person name="Tomimura Y."/>
            <person name="Tsolas J.M."/>
            <person name="Valente V.L."/>
            <person name="Venter E."/>
            <person name="Venter J.C."/>
            <person name="Vicario S."/>
            <person name="Vieira F.G."/>
            <person name="Vilella A.J."/>
            <person name="Villasante A."/>
            <person name="Walenz B."/>
            <person name="Wang J."/>
            <person name="Wasserman M."/>
            <person name="Watts T."/>
            <person name="Wilson D."/>
            <person name="Wilson R.K."/>
            <person name="Wing R.A."/>
            <person name="Wolfner M.F."/>
            <person name="Wong A."/>
            <person name="Wong G.K."/>
            <person name="Wu C.I."/>
            <person name="Wu G."/>
            <person name="Yamamoto D."/>
            <person name="Yang H.P."/>
            <person name="Yang S.P."/>
            <person name="Yorke J.A."/>
            <person name="Yoshida K."/>
            <person name="Zdobnov E."/>
            <person name="Zhang P."/>
            <person name="Zhang Y."/>
            <person name="Zimin A.V."/>
            <person name="Baldwin J."/>
            <person name="Abdouelleil A."/>
            <person name="Abdulkadir J."/>
            <person name="Abebe A."/>
            <person name="Abera B."/>
            <person name="Abreu J."/>
            <person name="Acer S.C."/>
            <person name="Aftuck L."/>
            <person name="Alexander A."/>
            <person name="An P."/>
            <person name="Anderson E."/>
            <person name="Anderson S."/>
            <person name="Arachi H."/>
            <person name="Azer M."/>
            <person name="Bachantsang P."/>
            <person name="Barry A."/>
            <person name="Bayul T."/>
            <person name="Berlin A."/>
            <person name="Bessette D."/>
            <person name="Bloom T."/>
            <person name="Blye J."/>
            <person name="Boguslavskiy L."/>
            <person name="Bonnet C."/>
            <person name="Boukhgalter B."/>
            <person name="Bourzgui I."/>
            <person name="Brown A."/>
            <person name="Cahill P."/>
            <person name="Channer S."/>
            <person name="Cheshatsang Y."/>
            <person name="Chuda L."/>
            <person name="Citroen M."/>
            <person name="Collymore A."/>
            <person name="Cooke P."/>
            <person name="Costello M."/>
            <person name="D'Aco K."/>
            <person name="Daza R."/>
            <person name="De Haan G."/>
            <person name="DeGray S."/>
            <person name="DeMaso C."/>
            <person name="Dhargay N."/>
            <person name="Dooley K."/>
            <person name="Dooley E."/>
            <person name="Doricent M."/>
            <person name="Dorje P."/>
            <person name="Dorjee K."/>
            <person name="Dupes A."/>
            <person name="Elong R."/>
            <person name="Falk J."/>
            <person name="Farina A."/>
            <person name="Faro S."/>
            <person name="Ferguson D."/>
            <person name="Fisher S."/>
            <person name="Foley C.D."/>
            <person name="Franke A."/>
            <person name="Friedrich D."/>
            <person name="Gadbois L."/>
            <person name="Gearin G."/>
            <person name="Gearin C.R."/>
            <person name="Giannoukos G."/>
            <person name="Goode T."/>
            <person name="Graham J."/>
            <person name="Grandbois E."/>
            <person name="Grewal S."/>
            <person name="Gyaltsen K."/>
            <person name="Hafez N."/>
            <person name="Hagos B."/>
            <person name="Hall J."/>
            <person name="Henson C."/>
            <person name="Hollinger A."/>
            <person name="Honan T."/>
            <person name="Huard M.D."/>
            <person name="Hughes L."/>
            <person name="Hurhula B."/>
            <person name="Husby M.E."/>
            <person name="Kamat A."/>
            <person name="Kanga B."/>
            <person name="Kashin S."/>
            <person name="Khazanovich D."/>
            <person name="Kisner P."/>
            <person name="Lance K."/>
            <person name="Lara M."/>
            <person name="Lee W."/>
            <person name="Lennon N."/>
            <person name="Letendre F."/>
            <person name="LeVine R."/>
            <person name="Lipovsky A."/>
            <person name="Liu X."/>
            <person name="Liu J."/>
            <person name="Liu S."/>
            <person name="Lokyitsang T."/>
            <person name="Lokyitsang Y."/>
            <person name="Lubonja R."/>
            <person name="Lui A."/>
            <person name="MacDonald P."/>
            <person name="Magnisalis V."/>
            <person name="Maru K."/>
            <person name="Matthews C."/>
            <person name="McCusker W."/>
            <person name="McDonough S."/>
            <person name="Mehta T."/>
            <person name="Meldrim J."/>
            <person name="Meneus L."/>
            <person name="Mihai O."/>
            <person name="Mihalev A."/>
            <person name="Mihova T."/>
            <person name="Mittelman R."/>
            <person name="Mlenga V."/>
            <person name="Montmayeur A."/>
            <person name="Mulrain L."/>
            <person name="Navidi A."/>
            <person name="Naylor J."/>
            <person name="Negash T."/>
            <person name="Nguyen T."/>
            <person name="Nguyen N."/>
            <person name="Nicol R."/>
            <person name="Norbu C."/>
            <person name="Norbu N."/>
            <person name="Novod N."/>
            <person name="O'Neill B."/>
            <person name="Osman S."/>
            <person name="Markiewicz E."/>
            <person name="Oyono O.L."/>
            <person name="Patti C."/>
            <person name="Phunkhang P."/>
            <person name="Pierre F."/>
            <person name="Priest M."/>
            <person name="Raghuraman S."/>
            <person name="Rege F."/>
            <person name="Reyes R."/>
            <person name="Rise C."/>
            <person name="Rogov P."/>
            <person name="Ross K."/>
            <person name="Ryan E."/>
            <person name="Settipalli S."/>
            <person name="Shea T."/>
            <person name="Sherpa N."/>
            <person name="Shi L."/>
            <person name="Shih D."/>
            <person name="Sparrow T."/>
            <person name="Spaulding J."/>
            <person name="Stalker J."/>
            <person name="Stange-Thomann N."/>
            <person name="Stavropoulos S."/>
            <person name="Stone C."/>
            <person name="Strader C."/>
            <person name="Tesfaye S."/>
            <person name="Thomson T."/>
            <person name="Thoulutsang Y."/>
            <person name="Thoulutsang D."/>
            <person name="Topham K."/>
            <person name="Topping I."/>
            <person name="Tsamla T."/>
            <person name="Vassiliev H."/>
            <person name="Vo A."/>
            <person name="Wangchuk T."/>
            <person name="Wangdi T."/>
            <person name="Weiand M."/>
            <person name="Wilkinson J."/>
            <person name="Wilson A."/>
            <person name="Yadav S."/>
            <person name="Young G."/>
            <person name="Yu Q."/>
            <person name="Zembek L."/>
            <person name="Zhong D."/>
            <person name="Zimmer A."/>
            <person name="Zwirko Z."/>
            <person name="Jaffe D.B."/>
            <person name="Alvarez P."/>
            <person name="Brockman W."/>
            <person name="Butler J."/>
            <person name="Chin C."/>
            <person name="Gnerre S."/>
            <person name="Grabherr M."/>
            <person name="Kleber M."/>
            <person name="Mauceli E."/>
            <person name="MacCallum I."/>
        </authorList>
    </citation>
    <scope>NUCLEOTIDE SEQUENCE [LARGE SCALE GENOMIC DNA]</scope>
    <source>
        <strain evidence="6">Tucson 14024-0371.13</strain>
    </source>
</reference>
<dbReference type="Gene3D" id="2.40.10.10">
    <property type="entry name" value="Trypsin-like serine proteases"/>
    <property type="match status" value="2"/>
</dbReference>
<comment type="similarity">
    <text evidence="2">Belongs to the peptidase S1 family. CLIP subfamily.</text>
</comment>
<dbReference type="InParanoid" id="B3MHI8"/>
<protein>
    <recommendedName>
        <fullName evidence="4">Peptidase S1 domain-containing protein</fullName>
    </recommendedName>
</protein>
<dbReference type="PRINTS" id="PR00722">
    <property type="entry name" value="CHYMOTRYPSIN"/>
</dbReference>
<dbReference type="InterPro" id="IPR001254">
    <property type="entry name" value="Trypsin_dom"/>
</dbReference>
<dbReference type="HOGENOM" id="CLU_006842_0_3_1"/>
<dbReference type="InterPro" id="IPR043504">
    <property type="entry name" value="Peptidase_S1_PA_chymotrypsin"/>
</dbReference>
<dbReference type="SMR" id="B3MHI8"/>
<gene>
    <name evidence="5" type="primary">Dana\GF11134</name>
    <name evidence="5" type="synonym">dana_GLEANR_11204</name>
    <name evidence="5" type="ORF">GF11134</name>
</gene>
<dbReference type="SUPFAM" id="SSF50494">
    <property type="entry name" value="Trypsin-like serine proteases"/>
    <property type="match status" value="1"/>
</dbReference>
<sequence length="345" mass="37771">MARSVLVSIMCLFLAGAQAGRLKFCDGSSEKSCVDRSLCNYGEVHQASGKYVGVYQEHSSKLECSSTQICCPNDKITKETKKTVPVPTKCGQRNPNGLTFYIDSETYAHEGEFPWVVALMTLNNTYKGAGSLIADNLVITAASNVIGENQNSLKVRAGEWDMATNTEKYASVEAGIQLIIPHKKFDKINPQYNIAILLLQHPLSRLPHVYPVCLPSPDQRFDLSRCITNGWGREKFEDTDNVHVMKKIEVPVVPAGICEQKISRAIGSPFSLHESLLCAGGEKDKDSCLGDGGGPLACPLLDDPSRFELAGIVNWGVHCGLEGIPAVYINVAIMRPWIDQIMDIL</sequence>
<evidence type="ECO:0000256" key="3">
    <source>
        <dbReference type="SAM" id="SignalP"/>
    </source>
</evidence>
<dbReference type="KEGG" id="dan:6493999"/>
<dbReference type="EMBL" id="CH902619">
    <property type="protein sequence ID" value="EDV37988.1"/>
    <property type="molecule type" value="Genomic_DNA"/>
</dbReference>
<dbReference type="GO" id="GO:0004252">
    <property type="term" value="F:serine-type endopeptidase activity"/>
    <property type="evidence" value="ECO:0007669"/>
    <property type="project" value="InterPro"/>
</dbReference>
<keyword evidence="3" id="KW-0732">Signal</keyword>
<dbReference type="OrthoDB" id="5949700at2759"/>
<evidence type="ECO:0000313" key="6">
    <source>
        <dbReference type="Proteomes" id="UP000007801"/>
    </source>
</evidence>
<dbReference type="FunFam" id="2.40.10.10:FF:000002">
    <property type="entry name" value="Transmembrane protease serine"/>
    <property type="match status" value="1"/>
</dbReference>
<dbReference type="Proteomes" id="UP000007801">
    <property type="component" value="Unassembled WGS sequence"/>
</dbReference>
<evidence type="ECO:0000259" key="4">
    <source>
        <dbReference type="PROSITE" id="PS50240"/>
    </source>
</evidence>
<name>B3MHI8_DROAN</name>
<dbReference type="MEROPS" id="S01.960"/>
<proteinExistence type="inferred from homology"/>
<keyword evidence="6" id="KW-1185">Reference proteome</keyword>
<dbReference type="PROSITE" id="PS50240">
    <property type="entry name" value="TRYPSIN_DOM"/>
    <property type="match status" value="1"/>
</dbReference>
<dbReference type="GO" id="GO:0006508">
    <property type="term" value="P:proteolysis"/>
    <property type="evidence" value="ECO:0007669"/>
    <property type="project" value="InterPro"/>
</dbReference>
<evidence type="ECO:0000256" key="2">
    <source>
        <dbReference type="ARBA" id="ARBA00024195"/>
    </source>
</evidence>
<keyword evidence="1" id="KW-1015">Disulfide bond</keyword>
<keyword evidence="5" id="KW-0378">Hydrolase</keyword>
<dbReference type="eggNOG" id="KOG3627">
    <property type="taxonomic scope" value="Eukaryota"/>
</dbReference>
<dbReference type="SMART" id="SM00020">
    <property type="entry name" value="Tryp_SPc"/>
    <property type="match status" value="1"/>
</dbReference>
<feature type="signal peptide" evidence="3">
    <location>
        <begin position="1"/>
        <end position="19"/>
    </location>
</feature>
<dbReference type="AlphaFoldDB" id="B3MHI8"/>
<dbReference type="InterPro" id="IPR001314">
    <property type="entry name" value="Peptidase_S1A"/>
</dbReference>
<accession>B3MHI8</accession>
<dbReference type="OMA" id="MNVMKKV"/>
<evidence type="ECO:0000313" key="5">
    <source>
        <dbReference type="EMBL" id="EDV37988.1"/>
    </source>
</evidence>
<feature type="domain" description="Peptidase S1" evidence="4">
    <location>
        <begin position="101"/>
        <end position="343"/>
    </location>
</feature>
<dbReference type="STRING" id="7217.B3MHI8"/>
<dbReference type="PANTHER" id="PTHR24256">
    <property type="entry name" value="TRYPTASE-RELATED"/>
    <property type="match status" value="1"/>
</dbReference>
<feature type="chain" id="PRO_5002792947" description="Peptidase S1 domain-containing protein" evidence="3">
    <location>
        <begin position="20"/>
        <end position="345"/>
    </location>
</feature>
<dbReference type="Pfam" id="PF00089">
    <property type="entry name" value="Trypsin"/>
    <property type="match status" value="1"/>
</dbReference>
<dbReference type="InterPro" id="IPR051487">
    <property type="entry name" value="Ser/Thr_Proteases_Immune/Dev"/>
</dbReference>
<dbReference type="InterPro" id="IPR009003">
    <property type="entry name" value="Peptidase_S1_PA"/>
</dbReference>
<organism evidence="5 6">
    <name type="scientific">Drosophila ananassae</name>
    <name type="common">Fruit fly</name>
    <dbReference type="NCBI Taxonomy" id="7217"/>
    <lineage>
        <taxon>Eukaryota</taxon>
        <taxon>Metazoa</taxon>
        <taxon>Ecdysozoa</taxon>
        <taxon>Arthropoda</taxon>
        <taxon>Hexapoda</taxon>
        <taxon>Insecta</taxon>
        <taxon>Pterygota</taxon>
        <taxon>Neoptera</taxon>
        <taxon>Endopterygota</taxon>
        <taxon>Diptera</taxon>
        <taxon>Brachycera</taxon>
        <taxon>Muscomorpha</taxon>
        <taxon>Ephydroidea</taxon>
        <taxon>Drosophilidae</taxon>
        <taxon>Drosophila</taxon>
        <taxon>Sophophora</taxon>
    </lineage>
</organism>